<proteinExistence type="predicted"/>
<evidence type="ECO:0000313" key="2">
    <source>
        <dbReference type="EnsemblMetazoa" id="AMAM011649-PA"/>
    </source>
</evidence>
<evidence type="ECO:0000313" key="3">
    <source>
        <dbReference type="Proteomes" id="UP000075901"/>
    </source>
</evidence>
<dbReference type="VEuPathDB" id="VectorBase:AMAM011649"/>
<protein>
    <recommendedName>
        <fullName evidence="4">Gustatory receptor</fullName>
    </recommendedName>
</protein>
<evidence type="ECO:0008006" key="4">
    <source>
        <dbReference type="Google" id="ProtNLM"/>
    </source>
</evidence>
<name>A0A182SQY9_9DIPT</name>
<organism evidence="2 3">
    <name type="scientific">Anopheles maculatus</name>
    <dbReference type="NCBI Taxonomy" id="74869"/>
    <lineage>
        <taxon>Eukaryota</taxon>
        <taxon>Metazoa</taxon>
        <taxon>Ecdysozoa</taxon>
        <taxon>Arthropoda</taxon>
        <taxon>Hexapoda</taxon>
        <taxon>Insecta</taxon>
        <taxon>Pterygota</taxon>
        <taxon>Neoptera</taxon>
        <taxon>Endopterygota</taxon>
        <taxon>Diptera</taxon>
        <taxon>Nematocera</taxon>
        <taxon>Culicoidea</taxon>
        <taxon>Culicidae</taxon>
        <taxon>Anophelinae</taxon>
        <taxon>Anopheles</taxon>
        <taxon>Anopheles maculatus group</taxon>
    </lineage>
</organism>
<feature type="transmembrane region" description="Helical" evidence="1">
    <location>
        <begin position="141"/>
        <end position="164"/>
    </location>
</feature>
<keyword evidence="3" id="KW-1185">Reference proteome</keyword>
<keyword evidence="1" id="KW-1133">Transmembrane helix</keyword>
<dbReference type="Proteomes" id="UP000075901">
    <property type="component" value="Unassembled WGS sequence"/>
</dbReference>
<dbReference type="AlphaFoldDB" id="A0A182SQY9"/>
<keyword evidence="1" id="KW-0812">Transmembrane</keyword>
<keyword evidence="1" id="KW-0472">Membrane</keyword>
<feature type="transmembrane region" description="Helical" evidence="1">
    <location>
        <begin position="176"/>
        <end position="198"/>
    </location>
</feature>
<dbReference type="EnsemblMetazoa" id="AMAM011649-RA">
    <property type="protein sequence ID" value="AMAM011649-PA"/>
    <property type="gene ID" value="AMAM011649"/>
</dbReference>
<sequence length="217" mass="25071">MILLNANVDHRTQKQMIMAWTVVYTLGVTTFIMGFVFAIFTNYSNPVLQVVTIVQIIIFVLVIVSMLCQIVIVLYMASYRFYHLRRFFEVNFLPWQPSTLLMNELATVNQYRRLTDSGLFCTVMELYQILRGTMGRIHEAYSVQLLSMTVSNIPSPTLALFAMYRSFMTSNYEMQNLIVTMALSSIMYLLCYLLLIFLSAEIKREVLSSLATIPTKQ</sequence>
<evidence type="ECO:0000256" key="1">
    <source>
        <dbReference type="SAM" id="Phobius"/>
    </source>
</evidence>
<reference evidence="3" key="1">
    <citation type="submission" date="2013-09" db="EMBL/GenBank/DDBJ databases">
        <title>The Genome Sequence of Anopheles maculatus species B.</title>
        <authorList>
            <consortium name="The Broad Institute Genomics Platform"/>
            <person name="Neafsey D.E."/>
            <person name="Besansky N."/>
            <person name="Howell P."/>
            <person name="Walton C."/>
            <person name="Young S.K."/>
            <person name="Zeng Q."/>
            <person name="Gargeya S."/>
            <person name="Fitzgerald M."/>
            <person name="Haas B."/>
            <person name="Abouelleil A."/>
            <person name="Allen A.W."/>
            <person name="Alvarado L."/>
            <person name="Arachchi H.M."/>
            <person name="Berlin A.M."/>
            <person name="Chapman S.B."/>
            <person name="Gainer-Dewar J."/>
            <person name="Goldberg J."/>
            <person name="Griggs A."/>
            <person name="Gujja S."/>
            <person name="Hansen M."/>
            <person name="Howarth C."/>
            <person name="Imamovic A."/>
            <person name="Ireland A."/>
            <person name="Larimer J."/>
            <person name="McCowan C."/>
            <person name="Murphy C."/>
            <person name="Pearson M."/>
            <person name="Poon T.W."/>
            <person name="Priest M."/>
            <person name="Roberts A."/>
            <person name="Saif S."/>
            <person name="Shea T."/>
            <person name="Sisk P."/>
            <person name="Sykes S."/>
            <person name="Wortman J."/>
            <person name="Nusbaum C."/>
            <person name="Birren B."/>
        </authorList>
    </citation>
    <scope>NUCLEOTIDE SEQUENCE [LARGE SCALE GENOMIC DNA]</scope>
    <source>
        <strain evidence="3">maculatus3</strain>
    </source>
</reference>
<feature type="transmembrane region" description="Helical" evidence="1">
    <location>
        <begin position="53"/>
        <end position="77"/>
    </location>
</feature>
<accession>A0A182SQY9</accession>
<reference evidence="2" key="2">
    <citation type="submission" date="2020-05" db="UniProtKB">
        <authorList>
            <consortium name="EnsemblMetazoa"/>
        </authorList>
    </citation>
    <scope>IDENTIFICATION</scope>
    <source>
        <strain evidence="2">maculatus3</strain>
    </source>
</reference>
<feature type="transmembrane region" description="Helical" evidence="1">
    <location>
        <begin position="21"/>
        <end position="41"/>
    </location>
</feature>